<feature type="region of interest" description="Disordered" evidence="1">
    <location>
        <begin position="36"/>
        <end position="74"/>
    </location>
</feature>
<organism evidence="2 3">
    <name type="scientific">Laccaria amethystina LaAM-08-1</name>
    <dbReference type="NCBI Taxonomy" id="1095629"/>
    <lineage>
        <taxon>Eukaryota</taxon>
        <taxon>Fungi</taxon>
        <taxon>Dikarya</taxon>
        <taxon>Basidiomycota</taxon>
        <taxon>Agaricomycotina</taxon>
        <taxon>Agaricomycetes</taxon>
        <taxon>Agaricomycetidae</taxon>
        <taxon>Agaricales</taxon>
        <taxon>Agaricineae</taxon>
        <taxon>Hydnangiaceae</taxon>
        <taxon>Laccaria</taxon>
    </lineage>
</organism>
<name>A0A0C9X068_9AGAR</name>
<evidence type="ECO:0000256" key="1">
    <source>
        <dbReference type="SAM" id="MobiDB-lite"/>
    </source>
</evidence>
<reference evidence="3" key="2">
    <citation type="submission" date="2015-01" db="EMBL/GenBank/DDBJ databases">
        <title>Evolutionary Origins and Diversification of the Mycorrhizal Mutualists.</title>
        <authorList>
            <consortium name="DOE Joint Genome Institute"/>
            <consortium name="Mycorrhizal Genomics Consortium"/>
            <person name="Kohler A."/>
            <person name="Kuo A."/>
            <person name="Nagy L.G."/>
            <person name="Floudas D."/>
            <person name="Copeland A."/>
            <person name="Barry K.W."/>
            <person name="Cichocki N."/>
            <person name="Veneault-Fourrey C."/>
            <person name="LaButti K."/>
            <person name="Lindquist E.A."/>
            <person name="Lipzen A."/>
            <person name="Lundell T."/>
            <person name="Morin E."/>
            <person name="Murat C."/>
            <person name="Riley R."/>
            <person name="Ohm R."/>
            <person name="Sun H."/>
            <person name="Tunlid A."/>
            <person name="Henrissat B."/>
            <person name="Grigoriev I.V."/>
            <person name="Hibbett D.S."/>
            <person name="Martin F."/>
        </authorList>
    </citation>
    <scope>NUCLEOTIDE SEQUENCE [LARGE SCALE GENOMIC DNA]</scope>
    <source>
        <strain evidence="3">LaAM-08-1</strain>
    </source>
</reference>
<protein>
    <submittedName>
        <fullName evidence="2">Uncharacterized protein</fullName>
    </submittedName>
</protein>
<keyword evidence="3" id="KW-1185">Reference proteome</keyword>
<dbReference type="HOGENOM" id="CLU_2121465_0_0_1"/>
<accession>A0A0C9X068</accession>
<feature type="compositionally biased region" description="Basic residues" evidence="1">
    <location>
        <begin position="40"/>
        <end position="49"/>
    </location>
</feature>
<dbReference type="AlphaFoldDB" id="A0A0C9X068"/>
<gene>
    <name evidence="2" type="ORF">K443DRAFT_11906</name>
</gene>
<evidence type="ECO:0000313" key="3">
    <source>
        <dbReference type="Proteomes" id="UP000054477"/>
    </source>
</evidence>
<dbReference type="Proteomes" id="UP000054477">
    <property type="component" value="Unassembled WGS sequence"/>
</dbReference>
<dbReference type="EMBL" id="KN838782">
    <property type="protein sequence ID" value="KIJ94693.1"/>
    <property type="molecule type" value="Genomic_DNA"/>
</dbReference>
<reference evidence="2 3" key="1">
    <citation type="submission" date="2014-04" db="EMBL/GenBank/DDBJ databases">
        <authorList>
            <consortium name="DOE Joint Genome Institute"/>
            <person name="Kuo A."/>
            <person name="Kohler A."/>
            <person name="Nagy L.G."/>
            <person name="Floudas D."/>
            <person name="Copeland A."/>
            <person name="Barry K.W."/>
            <person name="Cichocki N."/>
            <person name="Veneault-Fourrey C."/>
            <person name="LaButti K."/>
            <person name="Lindquist E.A."/>
            <person name="Lipzen A."/>
            <person name="Lundell T."/>
            <person name="Morin E."/>
            <person name="Murat C."/>
            <person name="Sun H."/>
            <person name="Tunlid A."/>
            <person name="Henrissat B."/>
            <person name="Grigoriev I.V."/>
            <person name="Hibbett D.S."/>
            <person name="Martin F."/>
            <person name="Nordberg H.P."/>
            <person name="Cantor M.N."/>
            <person name="Hua S.X."/>
        </authorList>
    </citation>
    <scope>NUCLEOTIDE SEQUENCE [LARGE SCALE GENOMIC DNA]</scope>
    <source>
        <strain evidence="2 3">LaAM-08-1</strain>
    </source>
</reference>
<sequence length="114" mass="13050">MPRHWPQQANKRPSEGNDTLVRVWHVNVRVASSRWGDMRPHHHPHRGSHHTPMPTRAHHAPTSMSTHPEQRRTSAHPLVTTTLEGRRTMIAHLLGWVVTTFIIKTRQLPGGRGV</sequence>
<proteinExistence type="predicted"/>
<evidence type="ECO:0000313" key="2">
    <source>
        <dbReference type="EMBL" id="KIJ94693.1"/>
    </source>
</evidence>